<evidence type="ECO:0008006" key="4">
    <source>
        <dbReference type="Google" id="ProtNLM"/>
    </source>
</evidence>
<evidence type="ECO:0000256" key="1">
    <source>
        <dbReference type="SAM" id="MobiDB-lite"/>
    </source>
</evidence>
<proteinExistence type="predicted"/>
<accession>A0A8J5KSB8</accession>
<gene>
    <name evidence="2" type="ORF">ZIOFF_052346</name>
</gene>
<feature type="region of interest" description="Disordered" evidence="1">
    <location>
        <begin position="134"/>
        <end position="154"/>
    </location>
</feature>
<feature type="compositionally biased region" description="Polar residues" evidence="1">
    <location>
        <begin position="172"/>
        <end position="185"/>
    </location>
</feature>
<feature type="region of interest" description="Disordered" evidence="1">
    <location>
        <begin position="263"/>
        <end position="289"/>
    </location>
</feature>
<organism evidence="2 3">
    <name type="scientific">Zingiber officinale</name>
    <name type="common">Ginger</name>
    <name type="synonym">Amomum zingiber</name>
    <dbReference type="NCBI Taxonomy" id="94328"/>
    <lineage>
        <taxon>Eukaryota</taxon>
        <taxon>Viridiplantae</taxon>
        <taxon>Streptophyta</taxon>
        <taxon>Embryophyta</taxon>
        <taxon>Tracheophyta</taxon>
        <taxon>Spermatophyta</taxon>
        <taxon>Magnoliopsida</taxon>
        <taxon>Liliopsida</taxon>
        <taxon>Zingiberales</taxon>
        <taxon>Zingiberaceae</taxon>
        <taxon>Zingiber</taxon>
    </lineage>
</organism>
<dbReference type="AlphaFoldDB" id="A0A8J5KSB8"/>
<feature type="compositionally biased region" description="Polar residues" evidence="1">
    <location>
        <begin position="541"/>
        <end position="552"/>
    </location>
</feature>
<protein>
    <recommendedName>
        <fullName evidence="4">LisH domain-containing protein</fullName>
    </recommendedName>
</protein>
<feature type="region of interest" description="Disordered" evidence="1">
    <location>
        <begin position="522"/>
        <end position="560"/>
    </location>
</feature>
<name>A0A8J5KSB8_ZINOF</name>
<dbReference type="EMBL" id="JACMSC010000014">
    <property type="protein sequence ID" value="KAG6491014.1"/>
    <property type="molecule type" value="Genomic_DNA"/>
</dbReference>
<dbReference type="Proteomes" id="UP000734854">
    <property type="component" value="Unassembled WGS sequence"/>
</dbReference>
<comment type="caution">
    <text evidence="2">The sequence shown here is derived from an EMBL/GenBank/DDBJ whole genome shotgun (WGS) entry which is preliminary data.</text>
</comment>
<dbReference type="PANTHER" id="PTHR35117">
    <property type="entry name" value="MYOSIN-M HEAVY PROTEIN"/>
    <property type="match status" value="1"/>
</dbReference>
<dbReference type="PANTHER" id="PTHR35117:SF1">
    <property type="entry name" value="MYOSIN-M HEAVY PROTEIN"/>
    <property type="match status" value="1"/>
</dbReference>
<evidence type="ECO:0000313" key="3">
    <source>
        <dbReference type="Proteomes" id="UP000734854"/>
    </source>
</evidence>
<reference evidence="2 3" key="1">
    <citation type="submission" date="2020-08" db="EMBL/GenBank/DDBJ databases">
        <title>Plant Genome Project.</title>
        <authorList>
            <person name="Zhang R.-G."/>
        </authorList>
    </citation>
    <scope>NUCLEOTIDE SEQUENCE [LARGE SCALE GENOMIC DNA]</scope>
    <source>
        <tissue evidence="2">Rhizome</tissue>
    </source>
</reference>
<feature type="region of interest" description="Disordered" evidence="1">
    <location>
        <begin position="172"/>
        <end position="214"/>
    </location>
</feature>
<evidence type="ECO:0000313" key="2">
    <source>
        <dbReference type="EMBL" id="KAG6491014.1"/>
    </source>
</evidence>
<keyword evidence="3" id="KW-1185">Reference proteome</keyword>
<sequence length="726" mass="77831">MAKHGSSKSRKPDNLGKGKVTGIQIAFIVERYLADNHFDATLAAFRSDASDLFAKTKAKEVPKGLLGLAEMLDEYISLKAQRVMLDHERRRVEMALQGMQEVLRAYHSAGTTPIPPSTHLLPTQQVAAPVTPILPTSHPSSSGSPPGTLPLAPSGNAINGIPAVKYVQPSTALIQKSPMPNSSNVNKRKSMKPSPNYPLEPKKLRTHSPNFSSAVGDVTLASKGASNTKSQEKIGISTPNAESTNLATLLSAGKSSCKQPAVCQINSSPRTPPQAFQPQLDQSGSPLENASLQTSDCAMYNQTAPSNCNIIASETIIVSPLKNAGYYAVERSYHISSPYKLNSKSKRGHIKGKLDFDNPIVTASVDEPVVGSSTSGEGQLSGNLDIDLPDFSIFNGDFSFSEFLAEIGLDCEVDPSFQSCSSIVSSVTSYTDNAISGCSPSDQPDSSFSPVSDKEMNVQGEDCVGSLKAVRKFVKIVSPADRNDEASQAIGSSATTNTSELSFAQPTMVSVVVPLESQSIDSASSGESLLQRQRRMRLRSEGTSRLGASTPASMEVPTSLPLSKRGESSFFVVLVRTTILPTPLSSDRTPSILELSIDTILEEPVSFSPPLTSLETPIYDIRTSKSNSRGQATSESHNLIGRRHISALIRLSTDTWRSAEDATPRAPEHTIHIQGYLAQNLVDAHCRALTILPGELADDFTQKFTMSIRKDELVASLLEEAVADLE</sequence>